<dbReference type="GO" id="GO:0016791">
    <property type="term" value="F:phosphatase activity"/>
    <property type="evidence" value="ECO:0007669"/>
    <property type="project" value="TreeGrafter"/>
</dbReference>
<sequence length="220" mass="24331">MPISTVHLLRHGEVFNPDRVLYGRIPGFGLSELGFKMADGAGDYFAKHQASGGNIVRIVASPLVRAQQTAAPTAQALELPILTDDRVIEADNQLQGLSKVAQHLKSPRYWPLLVNPLKPSWGEPYVEQVARMREAMEFHRKAALEEHGDGVEIVIVSHQLPIWVTRRAAEGKPLWHDPRKRECTLTSITSFEFDGDDILSVRYTEPSPELLAGAANIPGA</sequence>
<accession>A0A365YD06</accession>
<dbReference type="Pfam" id="PF00300">
    <property type="entry name" value="His_Phos_1"/>
    <property type="match status" value="1"/>
</dbReference>
<dbReference type="InterPro" id="IPR013078">
    <property type="entry name" value="His_Pase_superF_clade-1"/>
</dbReference>
<dbReference type="InterPro" id="IPR050275">
    <property type="entry name" value="PGM_Phosphatase"/>
</dbReference>
<dbReference type="Gene3D" id="3.40.50.1240">
    <property type="entry name" value="Phosphoglycerate mutase-like"/>
    <property type="match status" value="1"/>
</dbReference>
<dbReference type="CDD" id="cd07067">
    <property type="entry name" value="HP_PGM_like"/>
    <property type="match status" value="1"/>
</dbReference>
<dbReference type="EMBL" id="POAF01000005">
    <property type="protein sequence ID" value="RBM00586.1"/>
    <property type="molecule type" value="Genomic_DNA"/>
</dbReference>
<evidence type="ECO:0000313" key="1">
    <source>
        <dbReference type="EMBL" id="RBM00586.1"/>
    </source>
</evidence>
<dbReference type="AlphaFoldDB" id="A0A365YD06"/>
<protein>
    <submittedName>
        <fullName evidence="1">Histidine phosphatase family protein</fullName>
    </submittedName>
</protein>
<dbReference type="Proteomes" id="UP000252167">
    <property type="component" value="Unassembled WGS sequence"/>
</dbReference>
<keyword evidence="2" id="KW-1185">Reference proteome</keyword>
<dbReference type="RefSeq" id="WP_113607471.1">
    <property type="nucleotide sequence ID" value="NZ_POAF01000005.1"/>
</dbReference>
<organism evidence="1 2">
    <name type="scientific">Glutamicibacter soli</name>
    <dbReference type="NCBI Taxonomy" id="453836"/>
    <lineage>
        <taxon>Bacteria</taxon>
        <taxon>Bacillati</taxon>
        <taxon>Actinomycetota</taxon>
        <taxon>Actinomycetes</taxon>
        <taxon>Micrococcales</taxon>
        <taxon>Micrococcaceae</taxon>
        <taxon>Glutamicibacter</taxon>
    </lineage>
</organism>
<dbReference type="PANTHER" id="PTHR48100">
    <property type="entry name" value="BROAD-SPECIFICITY PHOSPHATASE YOR283W-RELATED"/>
    <property type="match status" value="1"/>
</dbReference>
<evidence type="ECO:0000313" key="2">
    <source>
        <dbReference type="Proteomes" id="UP000252167"/>
    </source>
</evidence>
<gene>
    <name evidence="1" type="ORF">C1H84_11645</name>
</gene>
<dbReference type="PANTHER" id="PTHR48100:SF51">
    <property type="entry name" value="PHOSPHOGLYCERATE MUTASE"/>
    <property type="match status" value="1"/>
</dbReference>
<dbReference type="GO" id="GO:0005737">
    <property type="term" value="C:cytoplasm"/>
    <property type="evidence" value="ECO:0007669"/>
    <property type="project" value="TreeGrafter"/>
</dbReference>
<dbReference type="SUPFAM" id="SSF53254">
    <property type="entry name" value="Phosphoglycerate mutase-like"/>
    <property type="match status" value="1"/>
</dbReference>
<proteinExistence type="predicted"/>
<dbReference type="InterPro" id="IPR029033">
    <property type="entry name" value="His_PPase_superfam"/>
</dbReference>
<comment type="caution">
    <text evidence="1">The sequence shown here is derived from an EMBL/GenBank/DDBJ whole genome shotgun (WGS) entry which is preliminary data.</text>
</comment>
<name>A0A365YD06_9MICC</name>
<reference evidence="1 2" key="1">
    <citation type="submission" date="2018-01" db="EMBL/GenBank/DDBJ databases">
        <title>Glutamicibacter soli strain NHPC-3 Whole genome sequence and assembly.</title>
        <authorList>
            <person name="Choudhury P."/>
            <person name="Gupta D."/>
            <person name="Sengupta K."/>
            <person name="Jawed A."/>
            <person name="Sultana N."/>
            <person name="Saha P."/>
        </authorList>
    </citation>
    <scope>NUCLEOTIDE SEQUENCE [LARGE SCALE GENOMIC DNA]</scope>
    <source>
        <strain evidence="1 2">NHPC-3</strain>
    </source>
</reference>
<dbReference type="SMART" id="SM00855">
    <property type="entry name" value="PGAM"/>
    <property type="match status" value="1"/>
</dbReference>